<reference evidence="1" key="1">
    <citation type="journal article" date="2014" name="Int. J. Syst. Evol. Microbiol.">
        <title>Complete genome sequence of Corynebacterium casei LMG S-19264T (=DSM 44701T), isolated from a smear-ripened cheese.</title>
        <authorList>
            <consortium name="US DOE Joint Genome Institute (JGI-PGF)"/>
            <person name="Walter F."/>
            <person name="Albersmeier A."/>
            <person name="Kalinowski J."/>
            <person name="Ruckert C."/>
        </authorList>
    </citation>
    <scope>NUCLEOTIDE SEQUENCE</scope>
    <source>
        <strain evidence="1">VKM Ac-1321</strain>
    </source>
</reference>
<name>A0A9W6NQU0_9ACTN</name>
<evidence type="ECO:0000313" key="1">
    <source>
        <dbReference type="EMBL" id="GLL05472.1"/>
    </source>
</evidence>
<accession>A0A9W6NQU0</accession>
<reference evidence="1" key="2">
    <citation type="submission" date="2023-01" db="EMBL/GenBank/DDBJ databases">
        <authorList>
            <person name="Sun Q."/>
            <person name="Evtushenko L."/>
        </authorList>
    </citation>
    <scope>NUCLEOTIDE SEQUENCE</scope>
    <source>
        <strain evidence="1">VKM Ac-1321</strain>
    </source>
</reference>
<protein>
    <submittedName>
        <fullName evidence="1">Uncharacterized protein</fullName>
    </submittedName>
</protein>
<dbReference type="EMBL" id="BSFP01000058">
    <property type="protein sequence ID" value="GLL05472.1"/>
    <property type="molecule type" value="Genomic_DNA"/>
</dbReference>
<dbReference type="RefSeq" id="WP_261965067.1">
    <property type="nucleotide sequence ID" value="NZ_BAAAXA010000001.1"/>
</dbReference>
<organism evidence="1 2">
    <name type="scientific">Dactylosporangium matsuzakiense</name>
    <dbReference type="NCBI Taxonomy" id="53360"/>
    <lineage>
        <taxon>Bacteria</taxon>
        <taxon>Bacillati</taxon>
        <taxon>Actinomycetota</taxon>
        <taxon>Actinomycetes</taxon>
        <taxon>Micromonosporales</taxon>
        <taxon>Micromonosporaceae</taxon>
        <taxon>Dactylosporangium</taxon>
    </lineage>
</organism>
<sequence length="288" mass="31331">MPARLSWRLLVVPRLLAAVALIAWALVRLPFAGHPPRPARHPPSAPDPVAAALRGAEDLRWIVTADELDPIDEAGHNTIITLADEVSTYADPATADLAGALAAQPGIDAVDRPDREVLLVRTRLALPDVQAAAIRALLTTGPPAGPAPEPRPPLPDVAALMTAGGFTGERGAAFRRHLPGRDLTQVIELHDGWLMAAVHEPGPDRVVLSRSWEWTPADVHRVLEREALPFCNATTSRRAIVDRWVHGLPWHVPDRLPGEAAETAERWGFFKHARDLRRYGGHQPPGPR</sequence>
<evidence type="ECO:0000313" key="2">
    <source>
        <dbReference type="Proteomes" id="UP001143480"/>
    </source>
</evidence>
<dbReference type="Proteomes" id="UP001143480">
    <property type="component" value="Unassembled WGS sequence"/>
</dbReference>
<proteinExistence type="predicted"/>
<gene>
    <name evidence="1" type="ORF">GCM10017581_072190</name>
</gene>
<comment type="caution">
    <text evidence="1">The sequence shown here is derived from an EMBL/GenBank/DDBJ whole genome shotgun (WGS) entry which is preliminary data.</text>
</comment>
<keyword evidence="2" id="KW-1185">Reference proteome</keyword>
<dbReference type="AlphaFoldDB" id="A0A9W6NQU0"/>